<keyword evidence="4 11" id="KW-0479">Metal-binding</keyword>
<dbReference type="InterPro" id="IPR013760">
    <property type="entry name" value="Topo_IIA-like_dom_sf"/>
</dbReference>
<dbReference type="FunFam" id="3.40.50.670:FF:000004">
    <property type="entry name" value="DNA gyrase subunit B"/>
    <property type="match status" value="1"/>
</dbReference>
<dbReference type="PANTHER" id="PTHR45866">
    <property type="entry name" value="DNA GYRASE/TOPOISOMERASE SUBUNIT B"/>
    <property type="match status" value="1"/>
</dbReference>
<gene>
    <name evidence="11 14" type="primary">gyrB</name>
    <name evidence="14" type="ORF">E2I14_16385</name>
</gene>
<dbReference type="InterPro" id="IPR020568">
    <property type="entry name" value="Ribosomal_Su5_D2-typ_SF"/>
</dbReference>
<comment type="similarity">
    <text evidence="2 11">Belongs to the type II topoisomerase GyrB family.</text>
</comment>
<dbReference type="NCBIfam" id="NF004189">
    <property type="entry name" value="PRK05644.1"/>
    <property type="match status" value="1"/>
</dbReference>
<dbReference type="GO" id="GO:0006261">
    <property type="term" value="P:DNA-templated DNA replication"/>
    <property type="evidence" value="ECO:0007669"/>
    <property type="project" value="UniProtKB-UniRule"/>
</dbReference>
<comment type="cofactor">
    <cofactor evidence="11">
        <name>Mg(2+)</name>
        <dbReference type="ChEBI" id="CHEBI:18420"/>
    </cofactor>
    <cofactor evidence="11">
        <name>Mn(2+)</name>
        <dbReference type="ChEBI" id="CHEBI:29035"/>
    </cofactor>
    <cofactor evidence="11">
        <name>Ca(2+)</name>
        <dbReference type="ChEBI" id="CHEBI:29108"/>
    </cofactor>
    <text evidence="11">Binds two Mg(2+) per subunit. The magnesium ions form salt bridges with both the protein and the DNA. Can also accept other divalent metal cations, such as Mn(2+) or Ca(2+).</text>
</comment>
<evidence type="ECO:0000256" key="2">
    <source>
        <dbReference type="ARBA" id="ARBA00010708"/>
    </source>
</evidence>
<dbReference type="GO" id="GO:0006265">
    <property type="term" value="P:DNA topological change"/>
    <property type="evidence" value="ECO:0007669"/>
    <property type="project" value="UniProtKB-UniRule"/>
</dbReference>
<dbReference type="FunFam" id="3.40.50.670:FF:000007">
    <property type="entry name" value="DNA gyrase subunit B"/>
    <property type="match status" value="1"/>
</dbReference>
<keyword evidence="7 11" id="KW-0460">Magnesium</keyword>
<dbReference type="Pfam" id="PF18053">
    <property type="entry name" value="GyrB_insert"/>
    <property type="match status" value="1"/>
</dbReference>
<comment type="subcellular location">
    <subcellularLocation>
        <location evidence="11">Cytoplasm</location>
    </subcellularLocation>
</comment>
<dbReference type="EC" id="5.6.2.2" evidence="11"/>
<dbReference type="RefSeq" id="WP_133330521.1">
    <property type="nucleotide sequence ID" value="NZ_SMYL01000011.1"/>
</dbReference>
<protein>
    <recommendedName>
        <fullName evidence="11">DNA gyrase subunit B</fullName>
        <ecNumber evidence="11">5.6.2.2</ecNumber>
    </recommendedName>
</protein>
<evidence type="ECO:0000256" key="12">
    <source>
        <dbReference type="SAM" id="MobiDB-lite"/>
    </source>
</evidence>
<organism evidence="14 15">
    <name type="scientific">Sapientia aquatica</name>
    <dbReference type="NCBI Taxonomy" id="1549640"/>
    <lineage>
        <taxon>Bacteria</taxon>
        <taxon>Pseudomonadati</taxon>
        <taxon>Pseudomonadota</taxon>
        <taxon>Betaproteobacteria</taxon>
        <taxon>Burkholderiales</taxon>
        <taxon>Oxalobacteraceae</taxon>
        <taxon>Sapientia</taxon>
    </lineage>
</organism>
<feature type="binding site" evidence="11">
    <location>
        <position position="541"/>
    </location>
    <ligand>
        <name>Mg(2+)</name>
        <dbReference type="ChEBI" id="CHEBI:18420"/>
        <label>2</label>
    </ligand>
</feature>
<dbReference type="InterPro" id="IPR011557">
    <property type="entry name" value="GyrB"/>
</dbReference>
<keyword evidence="10 11" id="KW-0413">Isomerase</keyword>
<feature type="compositionally biased region" description="Polar residues" evidence="12">
    <location>
        <begin position="10"/>
        <end position="25"/>
    </location>
</feature>
<evidence type="ECO:0000259" key="13">
    <source>
        <dbReference type="PROSITE" id="PS50880"/>
    </source>
</evidence>
<reference evidence="14 15" key="1">
    <citation type="submission" date="2019-03" db="EMBL/GenBank/DDBJ databases">
        <title>Sapientia aquatica gen. nov., sp. nov., isolated from a crater lake.</title>
        <authorList>
            <person name="Felfoldi T."/>
            <person name="Szabo A."/>
            <person name="Toth E."/>
            <person name="Schumann P."/>
            <person name="Keki Z."/>
            <person name="Marialigeti K."/>
            <person name="Mathe I."/>
        </authorList>
    </citation>
    <scope>NUCLEOTIDE SEQUENCE [LARGE SCALE GENOMIC DNA]</scope>
    <source>
        <strain evidence="14 15">SA-152</strain>
    </source>
</reference>
<dbReference type="SUPFAM" id="SSF54211">
    <property type="entry name" value="Ribosomal protein S5 domain 2-like"/>
    <property type="match status" value="1"/>
</dbReference>
<evidence type="ECO:0000313" key="14">
    <source>
        <dbReference type="EMBL" id="TDK62582.1"/>
    </source>
</evidence>
<keyword evidence="15" id="KW-1185">Reference proteome</keyword>
<evidence type="ECO:0000313" key="15">
    <source>
        <dbReference type="Proteomes" id="UP000294829"/>
    </source>
</evidence>
<evidence type="ECO:0000256" key="6">
    <source>
        <dbReference type="ARBA" id="ARBA00022840"/>
    </source>
</evidence>
<evidence type="ECO:0000256" key="5">
    <source>
        <dbReference type="ARBA" id="ARBA00022741"/>
    </source>
</evidence>
<sequence>MSEILPDSNPAPTQAANTPGVDNSQYGASSIQILEGLEAVRKRPGMYIGDTSDGTGLHHLVFEVLDNSIDESLAGYCTEINVTIHSDNSISITDNGRGIPTGIKLDDKHDPKRSAAEIVMTELHAGGKFDQNSYKVSGGLHGVGVSCVNGLSKLLKLTIRRDGKVHTMDFVRGVPQNRELETIDGVLCSPIKVIGETDKRGTEVHFWADEEIFTHVEFHYEILSKRIRELSFLNNGVRIKLTDQRSGKEELFAFEGGTRGFVEYINKSKSVLHPTIFQATGERMSDQGTNITVDVSMQWNDAYNEQVLCFTNNIPQRDGGTHLTGLRAAMTRVINKYIDEHEYAKKAKVEVTGDDMREGLTCVLSVKVPEPKFSSQTKDKLVSSEVRGPVEEIVAKTLSDYLMERPNDAKIICTKIVEASRAREAARKARELTRRKGVMDGLGLSAKLADCQEKDPALCELYIVEGDSAGGSAKQGRDRKFQAILPLRGKVLNVEKARFEKMLSSEQITTLIATLGTSIGPDEFNVEKLRYHRIIIMTDADVDGAHIRTLLLTLFYRQMPELVERGHIYIAQPPLYKVKAGRDERYLKDDAEEATYMMTVALNNAALIPTTGAAPIEGDALAELVRQYNLANAIMMRLTRMIDRAALTAIMTGVTLQLDTAANAAATAAAMTAAINDSSVKAIVTTDELSEKFGLRIERMYHGNVRVSSIDADFIDSNDYRVLANAAATFKGLVGEGAFIRRGEGERTKESSVSDFHQAMLWLRDEAERNVSKQRYKGLGEMNPDQLWETTMDPKVRRLLKVQIEDAIAADQIFTTLMGDEVEPRRAFIESNALRAGNIDI</sequence>
<dbReference type="AlphaFoldDB" id="A0A4R5VU90"/>
<evidence type="ECO:0000256" key="1">
    <source>
        <dbReference type="ARBA" id="ARBA00000185"/>
    </source>
</evidence>
<dbReference type="Pfam" id="PF00986">
    <property type="entry name" value="DNA_gyraseB_C"/>
    <property type="match status" value="1"/>
</dbReference>
<comment type="function">
    <text evidence="11">A type II topoisomerase that negatively supercoils closed circular double-stranded (ds) DNA in an ATP-dependent manner to modulate DNA topology and maintain chromosomes in an underwound state. Negative supercoiling favors strand separation, and DNA replication, transcription, recombination and repair, all of which involve strand separation. Also able to catalyze the interconversion of other topological isomers of dsDNA rings, including catenanes and knotted rings. Type II topoisomerases break and join 2 DNA strands simultaneously in an ATP-dependent manner.</text>
</comment>
<feature type="binding site" evidence="11">
    <location>
        <position position="539"/>
    </location>
    <ligand>
        <name>Mg(2+)</name>
        <dbReference type="ChEBI" id="CHEBI:18420"/>
        <label>1</label>
        <note>catalytic</note>
    </ligand>
</feature>
<dbReference type="GO" id="GO:0046872">
    <property type="term" value="F:metal ion binding"/>
    <property type="evidence" value="ECO:0007669"/>
    <property type="project" value="UniProtKB-KW"/>
</dbReference>
<comment type="subunit">
    <text evidence="11">Heterotetramer, composed of two GyrA and two GyrB chains. In the heterotetramer, GyrA contains the active site tyrosine that forms a transient covalent intermediate with DNA, while GyrB binds cofactors and catalyzes ATP hydrolysis.</text>
</comment>
<dbReference type="PRINTS" id="PR00418">
    <property type="entry name" value="TPI2FAMILY"/>
</dbReference>
<dbReference type="InterPro" id="IPR049353">
    <property type="entry name" value="GyrB_hook"/>
</dbReference>
<dbReference type="GO" id="GO:0005694">
    <property type="term" value="C:chromosome"/>
    <property type="evidence" value="ECO:0007669"/>
    <property type="project" value="InterPro"/>
</dbReference>
<dbReference type="GO" id="GO:0005737">
    <property type="term" value="C:cytoplasm"/>
    <property type="evidence" value="ECO:0007669"/>
    <property type="project" value="UniProtKB-SubCell"/>
</dbReference>
<feature type="binding site" evidence="11">
    <location>
        <position position="539"/>
    </location>
    <ligand>
        <name>Mg(2+)</name>
        <dbReference type="ChEBI" id="CHEBI:18420"/>
        <label>2</label>
    </ligand>
</feature>
<dbReference type="Gene3D" id="3.40.50.670">
    <property type="match status" value="2"/>
</dbReference>
<name>A0A4R5VU90_9BURK</name>
<dbReference type="CDD" id="cd00822">
    <property type="entry name" value="TopoII_Trans_DNA_gyrase"/>
    <property type="match status" value="1"/>
</dbReference>
<dbReference type="SMART" id="SM00387">
    <property type="entry name" value="HATPase_c"/>
    <property type="match status" value="1"/>
</dbReference>
<evidence type="ECO:0000256" key="9">
    <source>
        <dbReference type="ARBA" id="ARBA00023125"/>
    </source>
</evidence>
<evidence type="ECO:0000256" key="7">
    <source>
        <dbReference type="ARBA" id="ARBA00022842"/>
    </source>
</evidence>
<evidence type="ECO:0000256" key="8">
    <source>
        <dbReference type="ARBA" id="ARBA00023029"/>
    </source>
</evidence>
<dbReference type="GO" id="GO:0003677">
    <property type="term" value="F:DNA binding"/>
    <property type="evidence" value="ECO:0007669"/>
    <property type="project" value="UniProtKB-KW"/>
</dbReference>
<dbReference type="CDD" id="cd16928">
    <property type="entry name" value="HATPase_GyrB-like"/>
    <property type="match status" value="1"/>
</dbReference>
<keyword evidence="6 11" id="KW-0067">ATP-binding</keyword>
<dbReference type="FunFam" id="3.30.230.10:FF:000005">
    <property type="entry name" value="DNA gyrase subunit B"/>
    <property type="match status" value="1"/>
</dbReference>
<dbReference type="Proteomes" id="UP000294829">
    <property type="component" value="Unassembled WGS sequence"/>
</dbReference>
<dbReference type="SUPFAM" id="SSF56719">
    <property type="entry name" value="Type II DNA topoisomerase"/>
    <property type="match status" value="1"/>
</dbReference>
<dbReference type="CDD" id="cd03366">
    <property type="entry name" value="TOPRIM_TopoIIA_GyrB"/>
    <property type="match status" value="1"/>
</dbReference>
<dbReference type="InterPro" id="IPR000565">
    <property type="entry name" value="Topo_IIA_B"/>
</dbReference>
<keyword evidence="3 11" id="KW-0963">Cytoplasm</keyword>
<dbReference type="Pfam" id="PF21249">
    <property type="entry name" value="GyrB_hook"/>
    <property type="match status" value="1"/>
</dbReference>
<dbReference type="InterPro" id="IPR041423">
    <property type="entry name" value="GyrB_insert"/>
</dbReference>
<comment type="caution">
    <text evidence="14">The sequence shown here is derived from an EMBL/GenBank/DDBJ whole genome shotgun (WGS) entry which is preliminary data.</text>
</comment>
<dbReference type="InterPro" id="IPR003594">
    <property type="entry name" value="HATPase_dom"/>
</dbReference>
<dbReference type="HAMAP" id="MF_01898">
    <property type="entry name" value="GyrB"/>
    <property type="match status" value="1"/>
</dbReference>
<dbReference type="InterPro" id="IPR013759">
    <property type="entry name" value="Topo_IIA_B_C"/>
</dbReference>
<keyword evidence="5 11" id="KW-0547">Nucleotide-binding</keyword>
<dbReference type="Pfam" id="PF01751">
    <property type="entry name" value="Toprim"/>
    <property type="match status" value="1"/>
</dbReference>
<dbReference type="InterPro" id="IPR036890">
    <property type="entry name" value="HATPase_C_sf"/>
</dbReference>
<comment type="miscellaneous">
    <text evidence="11">Few gyrases are as efficient as E.coli at forming negative supercoils. Not all organisms have 2 type II topoisomerases; in organisms with a single type II topoisomerase this enzyme also has to decatenate newly replicated chromosomes.</text>
</comment>
<evidence type="ECO:0000256" key="3">
    <source>
        <dbReference type="ARBA" id="ARBA00022490"/>
    </source>
</evidence>
<dbReference type="InterPro" id="IPR002288">
    <property type="entry name" value="DNA_gyrase_B_C"/>
</dbReference>
<dbReference type="GO" id="GO:0005524">
    <property type="term" value="F:ATP binding"/>
    <property type="evidence" value="ECO:0007669"/>
    <property type="project" value="UniProtKB-UniRule"/>
</dbReference>
<keyword evidence="8 11" id="KW-0799">Topoisomerase</keyword>
<feature type="site" description="Interaction with DNA" evidence="11">
    <location>
        <position position="490"/>
    </location>
</feature>
<evidence type="ECO:0000256" key="11">
    <source>
        <dbReference type="HAMAP-Rule" id="MF_01898"/>
    </source>
</evidence>
<accession>A0A4R5VU90</accession>
<dbReference type="Pfam" id="PF00204">
    <property type="entry name" value="DNA_gyraseB"/>
    <property type="match status" value="1"/>
</dbReference>
<dbReference type="NCBIfam" id="TIGR01059">
    <property type="entry name" value="gyrB"/>
    <property type="match status" value="1"/>
</dbReference>
<dbReference type="Pfam" id="PF02518">
    <property type="entry name" value="HATPase_c"/>
    <property type="match status" value="1"/>
</dbReference>
<keyword evidence="9" id="KW-0238">DNA-binding</keyword>
<evidence type="ECO:0000256" key="10">
    <source>
        <dbReference type="ARBA" id="ARBA00023235"/>
    </source>
</evidence>
<dbReference type="OrthoDB" id="9802808at2"/>
<evidence type="ECO:0000256" key="4">
    <source>
        <dbReference type="ARBA" id="ARBA00022723"/>
    </source>
</evidence>
<dbReference type="PROSITE" id="PS00177">
    <property type="entry name" value="TOPOISOMERASE_II"/>
    <property type="match status" value="1"/>
</dbReference>
<feature type="region of interest" description="Disordered" evidence="12">
    <location>
        <begin position="1"/>
        <end position="25"/>
    </location>
</feature>
<comment type="catalytic activity">
    <reaction evidence="1 11">
        <text>ATP-dependent breakage, passage and rejoining of double-stranded DNA.</text>
        <dbReference type="EC" id="5.6.2.2"/>
    </reaction>
</comment>
<dbReference type="FunFam" id="3.30.565.10:FF:000002">
    <property type="entry name" value="DNA gyrase subunit B"/>
    <property type="match status" value="1"/>
</dbReference>
<dbReference type="PRINTS" id="PR01159">
    <property type="entry name" value="DNAGYRASEB"/>
</dbReference>
<dbReference type="InterPro" id="IPR014721">
    <property type="entry name" value="Ribsml_uS5_D2-typ_fold_subgr"/>
</dbReference>
<dbReference type="SUPFAM" id="SSF55874">
    <property type="entry name" value="ATPase domain of HSP90 chaperone/DNA topoisomerase II/histidine kinase"/>
    <property type="match status" value="1"/>
</dbReference>
<feature type="binding site" evidence="11">
    <location>
        <position position="465"/>
    </location>
    <ligand>
        <name>Mg(2+)</name>
        <dbReference type="ChEBI" id="CHEBI:18420"/>
        <label>1</label>
        <note>catalytic</note>
    </ligand>
</feature>
<feature type="site" description="Interaction with DNA" evidence="11">
    <location>
        <position position="493"/>
    </location>
</feature>
<dbReference type="SMART" id="SM00433">
    <property type="entry name" value="TOP2c"/>
    <property type="match status" value="1"/>
</dbReference>
<dbReference type="NCBIfam" id="NF011501">
    <property type="entry name" value="PRK14939.1"/>
    <property type="match status" value="1"/>
</dbReference>
<dbReference type="EMBL" id="SMYL01000011">
    <property type="protein sequence ID" value="TDK62582.1"/>
    <property type="molecule type" value="Genomic_DNA"/>
</dbReference>
<dbReference type="Gene3D" id="3.30.230.10">
    <property type="match status" value="1"/>
</dbReference>
<dbReference type="Gene3D" id="3.30.565.10">
    <property type="entry name" value="Histidine kinase-like ATPase, C-terminal domain"/>
    <property type="match status" value="1"/>
</dbReference>
<dbReference type="InterPro" id="IPR013506">
    <property type="entry name" value="Topo_IIA_bsu_dom2"/>
</dbReference>
<dbReference type="InterPro" id="IPR034160">
    <property type="entry name" value="TOPRIM_GyrB"/>
</dbReference>
<dbReference type="InterPro" id="IPR001241">
    <property type="entry name" value="Topo_IIA"/>
</dbReference>
<dbReference type="InterPro" id="IPR006171">
    <property type="entry name" value="TOPRIM_dom"/>
</dbReference>
<proteinExistence type="inferred from homology"/>
<dbReference type="InterPro" id="IPR018522">
    <property type="entry name" value="TopoIIA_CS"/>
</dbReference>
<dbReference type="PROSITE" id="PS50880">
    <property type="entry name" value="TOPRIM"/>
    <property type="match status" value="1"/>
</dbReference>
<dbReference type="GO" id="GO:0003918">
    <property type="term" value="F:DNA topoisomerase type II (double strand cut, ATP-hydrolyzing) activity"/>
    <property type="evidence" value="ECO:0007669"/>
    <property type="project" value="UniProtKB-UniRule"/>
</dbReference>
<feature type="domain" description="Toprim" evidence="13">
    <location>
        <begin position="459"/>
        <end position="574"/>
    </location>
</feature>
<dbReference type="PANTHER" id="PTHR45866:SF1">
    <property type="entry name" value="DNA GYRASE SUBUNIT B, MITOCHONDRIAL"/>
    <property type="match status" value="1"/>
</dbReference>